<keyword evidence="2" id="KW-1185">Reference proteome</keyword>
<reference evidence="1 2" key="2">
    <citation type="submission" date="2018-11" db="EMBL/GenBank/DDBJ databases">
        <authorList>
            <consortium name="Pathogen Informatics"/>
        </authorList>
    </citation>
    <scope>NUCLEOTIDE SEQUENCE [LARGE SCALE GENOMIC DNA]</scope>
</reference>
<organism evidence="3">
    <name type="scientific">Gongylonema pulchrum</name>
    <dbReference type="NCBI Taxonomy" id="637853"/>
    <lineage>
        <taxon>Eukaryota</taxon>
        <taxon>Metazoa</taxon>
        <taxon>Ecdysozoa</taxon>
        <taxon>Nematoda</taxon>
        <taxon>Chromadorea</taxon>
        <taxon>Rhabditida</taxon>
        <taxon>Spirurina</taxon>
        <taxon>Spiruromorpha</taxon>
        <taxon>Spiruroidea</taxon>
        <taxon>Gongylonematidae</taxon>
        <taxon>Gongylonema</taxon>
    </lineage>
</organism>
<proteinExistence type="predicted"/>
<dbReference type="WBParaSite" id="GPUH_0000655501-mRNA-1">
    <property type="protein sequence ID" value="GPUH_0000655501-mRNA-1"/>
    <property type="gene ID" value="GPUH_0000655501"/>
</dbReference>
<evidence type="ECO:0000313" key="1">
    <source>
        <dbReference type="EMBL" id="VDK55104.1"/>
    </source>
</evidence>
<evidence type="ECO:0000313" key="3">
    <source>
        <dbReference type="WBParaSite" id="GPUH_0000655501-mRNA-1"/>
    </source>
</evidence>
<gene>
    <name evidence="1" type="ORF">GPUH_LOCUS6546</name>
</gene>
<dbReference type="EMBL" id="UYRT01015545">
    <property type="protein sequence ID" value="VDK55104.1"/>
    <property type="molecule type" value="Genomic_DNA"/>
</dbReference>
<name>A0A183DCV5_9BILA</name>
<dbReference type="AlphaFoldDB" id="A0A183DCV5"/>
<dbReference type="OrthoDB" id="1414216at2759"/>
<evidence type="ECO:0000313" key="2">
    <source>
        <dbReference type="Proteomes" id="UP000271098"/>
    </source>
</evidence>
<dbReference type="Proteomes" id="UP000271098">
    <property type="component" value="Unassembled WGS sequence"/>
</dbReference>
<protein>
    <submittedName>
        <fullName evidence="3">TIMELESS-interacting protein</fullName>
    </submittedName>
</protein>
<sequence>MAKMKEKLSNFIRLSKQKTFPPDVNYLENAEVTDICKANGYPRPFPHKLASLRKELIDAFVEWRYVTFIRIAAYHVQKTRLGLLALDEDDSAKLVENGKSDEIENKANDNDDINEIMADIKVADMELPETETAKRIVEKTIESDEKKDEDNFDREISEQASFWMLSCLKTIRFSTAFVH</sequence>
<reference evidence="3" key="1">
    <citation type="submission" date="2016-06" db="UniProtKB">
        <authorList>
            <consortium name="WormBaseParasite"/>
        </authorList>
    </citation>
    <scope>IDENTIFICATION</scope>
</reference>
<accession>A0A183DCV5</accession>